<dbReference type="EMBL" id="CAJFCW020000003">
    <property type="protein sequence ID" value="CAG9106350.1"/>
    <property type="molecule type" value="Genomic_DNA"/>
</dbReference>
<feature type="region of interest" description="Disordered" evidence="1">
    <location>
        <begin position="678"/>
        <end position="722"/>
    </location>
</feature>
<dbReference type="Proteomes" id="UP000614601">
    <property type="component" value="Unassembled WGS sequence"/>
</dbReference>
<accession>A0A811KMY8</accession>
<evidence type="ECO:0000256" key="2">
    <source>
        <dbReference type="SAM" id="Phobius"/>
    </source>
</evidence>
<comment type="caution">
    <text evidence="3">The sequence shown here is derived from an EMBL/GenBank/DDBJ whole genome shotgun (WGS) entry which is preliminary data.</text>
</comment>
<evidence type="ECO:0000313" key="4">
    <source>
        <dbReference type="Proteomes" id="UP000614601"/>
    </source>
</evidence>
<name>A0A811KMY8_9BILA</name>
<keyword evidence="2" id="KW-1133">Transmembrane helix</keyword>
<gene>
    <name evidence="3" type="ORF">BOKJ2_LOCUS6693</name>
</gene>
<protein>
    <submittedName>
        <fullName evidence="3">Uncharacterized protein</fullName>
    </submittedName>
</protein>
<dbReference type="EMBL" id="CAJFDH010000003">
    <property type="protein sequence ID" value="CAD5216649.1"/>
    <property type="molecule type" value="Genomic_DNA"/>
</dbReference>
<evidence type="ECO:0000256" key="1">
    <source>
        <dbReference type="SAM" id="MobiDB-lite"/>
    </source>
</evidence>
<reference evidence="3" key="1">
    <citation type="submission" date="2020-09" db="EMBL/GenBank/DDBJ databases">
        <authorList>
            <person name="Kikuchi T."/>
        </authorList>
    </citation>
    <scope>NUCLEOTIDE SEQUENCE</scope>
    <source>
        <strain evidence="3">SH1</strain>
    </source>
</reference>
<feature type="transmembrane region" description="Helical" evidence="2">
    <location>
        <begin position="68"/>
        <end position="86"/>
    </location>
</feature>
<dbReference type="OrthoDB" id="5831564at2759"/>
<feature type="compositionally biased region" description="Low complexity" evidence="1">
    <location>
        <begin position="404"/>
        <end position="422"/>
    </location>
</feature>
<dbReference type="AlphaFoldDB" id="A0A811KMY8"/>
<keyword evidence="4" id="KW-1185">Reference proteome</keyword>
<sequence>MSMDSFSSLKRRKLKNDFIKFSTDNIGDLYQQMDEYIDPASDLIQREYIKQLYSTKRPFANTKKTPELLQILTAFLIASFVFYFTVTVSNAHVIPTTRIESEHNVVKRDSTGLKEDFLCNVDSDFECVCNRSAGNLDDTVIQCNALIADEKIPSVDIIIKNIDLSSRLHTNETYQDYFRRRVANIVSQYCEKEAHDCAGAQLSLHKVNNNGELRSEPNKAPSNSKNKDLSINKAGALPSSTLPIHRLNDDDEPLLTQANVLIMHVEYLPRKRILMKFVVRKQPDLMPKMTEADLIAPGKIVNILTTQVGPLSRVLGGIRIESLHLGSIERQTLPADNTTLIIMITVVMVSILFCYVIAFYKCISDRRQKRTEAKRSESLANKDQKNYGACSDKLDAPNNINKATRSSTSSRSSVLNNNNNNNEKCRRTSNGKDGGRLTARSSTKRSVGDDNSIGICDLQNSQPSSPPPSANTDTRSFQRMFACDMSQLPAESLDDGYSGEVFLEESISQEAIESPNVFYSQQQNNSQNNFYVGSVCNSHQNSHVFNPETEGNVISHNSPPLETLQMVQRAVPIVVENMGSEPKLNYDENDNHIHEPPPPAPKMEIKNELAEVENEESPPPNVHVSIMEPEYNEIELPVPHFEVSKTPRGSLDNEKDQQNIENNHEELKLSNSLLDAITHNGPYERPLSRRGSRDSPREEGEEEVVNEKCATPPPIGDRGMPLKIPQLSIDFADDDIITKPKNKRYADWSSDSEDETNEPYQTLAEEDELELEEIMKNDKSDALRIEDVPARPLSRNSTPMNHIEANDYYTSSSESEVDETYEENGYDRPYERLAEISSPIIRFKKDMVAFKEMENYADTDPALLYAAVKTAAQTVEVMNKQLGIVYYPIIERFKEVIDGTNEY</sequence>
<feature type="transmembrane region" description="Helical" evidence="2">
    <location>
        <begin position="340"/>
        <end position="360"/>
    </location>
</feature>
<keyword evidence="2" id="KW-0812">Transmembrane</keyword>
<organism evidence="3 4">
    <name type="scientific">Bursaphelenchus okinawaensis</name>
    <dbReference type="NCBI Taxonomy" id="465554"/>
    <lineage>
        <taxon>Eukaryota</taxon>
        <taxon>Metazoa</taxon>
        <taxon>Ecdysozoa</taxon>
        <taxon>Nematoda</taxon>
        <taxon>Chromadorea</taxon>
        <taxon>Rhabditida</taxon>
        <taxon>Tylenchina</taxon>
        <taxon>Tylenchomorpha</taxon>
        <taxon>Aphelenchoidea</taxon>
        <taxon>Aphelenchoididae</taxon>
        <taxon>Bursaphelenchus</taxon>
    </lineage>
</organism>
<dbReference type="Proteomes" id="UP000783686">
    <property type="component" value="Unassembled WGS sequence"/>
</dbReference>
<proteinExistence type="predicted"/>
<evidence type="ECO:0000313" key="3">
    <source>
        <dbReference type="EMBL" id="CAD5216649.1"/>
    </source>
</evidence>
<feature type="region of interest" description="Disordered" evidence="1">
    <location>
        <begin position="387"/>
        <end position="474"/>
    </location>
</feature>
<keyword evidence="2" id="KW-0472">Membrane</keyword>
<feature type="region of interest" description="Disordered" evidence="1">
    <location>
        <begin position="210"/>
        <end position="231"/>
    </location>
</feature>